<organism evidence="3 4">
    <name type="scientific">Dyadobacter sandarakinus</name>
    <dbReference type="NCBI Taxonomy" id="2747268"/>
    <lineage>
        <taxon>Bacteria</taxon>
        <taxon>Pseudomonadati</taxon>
        <taxon>Bacteroidota</taxon>
        <taxon>Cytophagia</taxon>
        <taxon>Cytophagales</taxon>
        <taxon>Spirosomataceae</taxon>
        <taxon>Dyadobacter</taxon>
    </lineage>
</organism>
<dbReference type="RefSeq" id="WP_204659068.1">
    <property type="nucleotide sequence ID" value="NZ_CP056775.1"/>
</dbReference>
<dbReference type="SUPFAM" id="SSF53807">
    <property type="entry name" value="Helical backbone' metal receptor"/>
    <property type="match status" value="1"/>
</dbReference>
<keyword evidence="1" id="KW-0732">Signal</keyword>
<sequence length="395" mass="44000">MILLRSSYKLLRLAAFLFFILHIQACNQNQSDSGTKDNRHSQSSYAHETVIRHARGFSIAYRDHYKLVSIVNQLGNAADTSRFILLDRGTKRPAGFSDVQIIEIPLRSLVATSSTHIGFLAFLNAEKTLTGLASLQYVFSPRVQQLIRDGKITEVGKDQGLNQEKLVEMHPDLVMTSGGTGGTGQYQLIRQAGIPVLPNSEWVENTPLARAEWVKLFAALLNQEKLVNEKFAALEKEYQSLSNLARKSPHKPAVLSGLNTKDAWFMPGGESYMARFFADAGANYPWSDTKNTGSLSLSFEAVYPAALQAEYWLNVGFDQHDSRQSVLAADARYADFQSFKSGKMYSYNNRVNAAGSNDFFESGTVSPQLVLADLIHILHPELLPAHSLFFYKKLP</sequence>
<dbReference type="Proteomes" id="UP000612680">
    <property type="component" value="Chromosome"/>
</dbReference>
<feature type="domain" description="Fe/B12 periplasmic-binding" evidence="2">
    <location>
        <begin position="108"/>
        <end position="382"/>
    </location>
</feature>
<evidence type="ECO:0000313" key="4">
    <source>
        <dbReference type="Proteomes" id="UP000612680"/>
    </source>
</evidence>
<reference evidence="3 4" key="1">
    <citation type="submission" date="2020-06" db="EMBL/GenBank/DDBJ databases">
        <title>Dyadobacter sandarakinus sp. nov., isolated from the soil of the Arctic Yellow River Station.</title>
        <authorList>
            <person name="Zhang Y."/>
            <person name="Peng F."/>
        </authorList>
    </citation>
    <scope>NUCLEOTIDE SEQUENCE [LARGE SCALE GENOMIC DNA]</scope>
    <source>
        <strain evidence="3 4">Q3-56</strain>
    </source>
</reference>
<proteinExistence type="predicted"/>
<dbReference type="PROSITE" id="PS50983">
    <property type="entry name" value="FE_B12_PBP"/>
    <property type="match status" value="1"/>
</dbReference>
<dbReference type="InterPro" id="IPR050902">
    <property type="entry name" value="ABC_Transporter_SBP"/>
</dbReference>
<dbReference type="PANTHER" id="PTHR30535">
    <property type="entry name" value="VITAMIN B12-BINDING PROTEIN"/>
    <property type="match status" value="1"/>
</dbReference>
<evidence type="ECO:0000313" key="3">
    <source>
        <dbReference type="EMBL" id="QRR03280.1"/>
    </source>
</evidence>
<dbReference type="EMBL" id="CP056775">
    <property type="protein sequence ID" value="QRR03280.1"/>
    <property type="molecule type" value="Genomic_DNA"/>
</dbReference>
<evidence type="ECO:0000259" key="2">
    <source>
        <dbReference type="PROSITE" id="PS50983"/>
    </source>
</evidence>
<dbReference type="Pfam" id="PF01497">
    <property type="entry name" value="Peripla_BP_2"/>
    <property type="match status" value="1"/>
</dbReference>
<evidence type="ECO:0000256" key="1">
    <source>
        <dbReference type="SAM" id="SignalP"/>
    </source>
</evidence>
<keyword evidence="4" id="KW-1185">Reference proteome</keyword>
<name>A0ABX7IBT5_9BACT</name>
<feature type="signal peptide" evidence="1">
    <location>
        <begin position="1"/>
        <end position="25"/>
    </location>
</feature>
<accession>A0ABX7IBT5</accession>
<dbReference type="PANTHER" id="PTHR30535:SF34">
    <property type="entry name" value="MOLYBDATE-BINDING PROTEIN MOLA"/>
    <property type="match status" value="1"/>
</dbReference>
<feature type="chain" id="PRO_5045226336" evidence="1">
    <location>
        <begin position="26"/>
        <end position="395"/>
    </location>
</feature>
<protein>
    <submittedName>
        <fullName evidence="3">ABC transporter substrate-binding protein</fullName>
    </submittedName>
</protein>
<dbReference type="Gene3D" id="3.40.50.1980">
    <property type="entry name" value="Nitrogenase molybdenum iron protein domain"/>
    <property type="match status" value="2"/>
</dbReference>
<gene>
    <name evidence="3" type="ORF">HWI92_21355</name>
</gene>
<dbReference type="InterPro" id="IPR002491">
    <property type="entry name" value="ABC_transptr_periplasmic_BD"/>
</dbReference>